<sequence length="165" mass="17048">MVSQPSPGNEGATNIVEKVKAQRKTNLPDSITTMLSLAIITSVLATVSATSIPRQLYAATPANTTVAFFQGGSSSDACSGTQVGSWGEYTAGVCNDITVYGLGIGESSTNNCVFTLYKDSKTCNGTEASSVVSVSIPQGYDQFCVDAGVYDGGKNVLASGIWSCF</sequence>
<gene>
    <name evidence="1" type="ORF">LTR97_004676</name>
</gene>
<dbReference type="EMBL" id="JAVRQU010000006">
    <property type="protein sequence ID" value="KAK5701858.1"/>
    <property type="molecule type" value="Genomic_DNA"/>
</dbReference>
<reference evidence="1" key="1">
    <citation type="submission" date="2023-08" db="EMBL/GenBank/DDBJ databases">
        <title>Black Yeasts Isolated from many extreme environments.</title>
        <authorList>
            <person name="Coleine C."/>
            <person name="Stajich J.E."/>
            <person name="Selbmann L."/>
        </authorList>
    </citation>
    <scope>NUCLEOTIDE SEQUENCE</scope>
    <source>
        <strain evidence="1">CCFEE 5810</strain>
    </source>
</reference>
<proteinExistence type="predicted"/>
<protein>
    <submittedName>
        <fullName evidence="1">Uncharacterized protein</fullName>
    </submittedName>
</protein>
<evidence type="ECO:0000313" key="2">
    <source>
        <dbReference type="Proteomes" id="UP001310594"/>
    </source>
</evidence>
<comment type="caution">
    <text evidence="1">The sequence shown here is derived from an EMBL/GenBank/DDBJ whole genome shotgun (WGS) entry which is preliminary data.</text>
</comment>
<name>A0AAN8A2K2_9PEZI</name>
<accession>A0AAN8A2K2</accession>
<dbReference type="AlphaFoldDB" id="A0AAN8A2K2"/>
<organism evidence="1 2">
    <name type="scientific">Elasticomyces elasticus</name>
    <dbReference type="NCBI Taxonomy" id="574655"/>
    <lineage>
        <taxon>Eukaryota</taxon>
        <taxon>Fungi</taxon>
        <taxon>Dikarya</taxon>
        <taxon>Ascomycota</taxon>
        <taxon>Pezizomycotina</taxon>
        <taxon>Dothideomycetes</taxon>
        <taxon>Dothideomycetidae</taxon>
        <taxon>Mycosphaerellales</taxon>
        <taxon>Teratosphaeriaceae</taxon>
        <taxon>Elasticomyces</taxon>
    </lineage>
</organism>
<evidence type="ECO:0000313" key="1">
    <source>
        <dbReference type="EMBL" id="KAK5701858.1"/>
    </source>
</evidence>
<dbReference type="Proteomes" id="UP001310594">
    <property type="component" value="Unassembled WGS sequence"/>
</dbReference>